<evidence type="ECO:0000256" key="1">
    <source>
        <dbReference type="SAM" id="MobiDB-lite"/>
    </source>
</evidence>
<accession>A0A655ING9</accession>
<feature type="region of interest" description="Disordered" evidence="1">
    <location>
        <begin position="27"/>
        <end position="70"/>
    </location>
</feature>
<evidence type="ECO:0000313" key="2">
    <source>
        <dbReference type="EMBL" id="CFE50872.1"/>
    </source>
</evidence>
<dbReference type="EMBL" id="CFOH01000256">
    <property type="protein sequence ID" value="CFE50872.1"/>
    <property type="molecule type" value="Genomic_DNA"/>
</dbReference>
<dbReference type="AlphaFoldDB" id="A0A655ING9"/>
<reference evidence="2 3" key="1">
    <citation type="submission" date="2015-03" db="EMBL/GenBank/DDBJ databases">
        <authorList>
            <consortium name="Pathogen Informatics"/>
        </authorList>
    </citation>
    <scope>NUCLEOTIDE SEQUENCE [LARGE SCALE GENOMIC DNA]</scope>
    <source>
        <strain evidence="2 3">H09601792</strain>
    </source>
</reference>
<organism evidence="2 3">
    <name type="scientific">Mycobacterium tuberculosis</name>
    <dbReference type="NCBI Taxonomy" id="1773"/>
    <lineage>
        <taxon>Bacteria</taxon>
        <taxon>Bacillati</taxon>
        <taxon>Actinomycetota</taxon>
        <taxon>Actinomycetes</taxon>
        <taxon>Mycobacteriales</taxon>
        <taxon>Mycobacteriaceae</taxon>
        <taxon>Mycobacterium</taxon>
        <taxon>Mycobacterium tuberculosis complex</taxon>
    </lineage>
</organism>
<evidence type="ECO:0000313" key="3">
    <source>
        <dbReference type="Proteomes" id="UP000046947"/>
    </source>
</evidence>
<protein>
    <submittedName>
        <fullName evidence="2">Uncharacterized protein</fullName>
    </submittedName>
</protein>
<feature type="compositionally biased region" description="Low complexity" evidence="1">
    <location>
        <begin position="61"/>
        <end position="70"/>
    </location>
</feature>
<proteinExistence type="predicted"/>
<gene>
    <name evidence="2" type="ORF">ERS007688_01813</name>
</gene>
<dbReference type="Proteomes" id="UP000046947">
    <property type="component" value="Unassembled WGS sequence"/>
</dbReference>
<name>A0A655ING9_MYCTX</name>
<sequence length="135" mass="14034">MGSLRAQPRHTTAYGFALGYRHNRSNGGIRASLVENGSGRPPGPCPIPLSAGDDGPGRGIGSRSRQQGRPAVVHGELIPALARTHIQVGSPRQQIPVGCGARIQPRSPTVSGEQLMSATQQLDLAVIHCCPSSAS</sequence>